<dbReference type="STRING" id="39966.A0A369JMI3"/>
<sequence>MSTPPHPYPIHINSILPCAGANQSSGPSDEGRECLCHRDSGVHATISLVAIVLSKKWGFVNIAKGEYLKLKEKKVLQDRAYLQFIRPMASRAEPPQSAQA</sequence>
<proteinExistence type="predicted"/>
<dbReference type="InParanoid" id="A0A369JMI3"/>
<evidence type="ECO:0000313" key="2">
    <source>
        <dbReference type="Proteomes" id="UP000076154"/>
    </source>
</evidence>
<reference evidence="1" key="1">
    <citation type="submission" date="2018-04" db="EMBL/GenBank/DDBJ databases">
        <title>Whole genome sequencing of Hypsizygus marmoreus.</title>
        <authorList>
            <person name="Choi I.-G."/>
            <person name="Min B."/>
            <person name="Kim J.-G."/>
            <person name="Kim S."/>
            <person name="Oh Y.-L."/>
            <person name="Kong W.-S."/>
            <person name="Park H."/>
            <person name="Jeong J."/>
            <person name="Song E.-S."/>
        </authorList>
    </citation>
    <scope>NUCLEOTIDE SEQUENCE [LARGE SCALE GENOMIC DNA]</scope>
    <source>
        <strain evidence="1">51987-8</strain>
    </source>
</reference>
<name>A0A369JMI3_HYPMA</name>
<gene>
    <name evidence="1" type="ORF">Hypma_009817</name>
</gene>
<organism evidence="1 2">
    <name type="scientific">Hypsizygus marmoreus</name>
    <name type="common">White beech mushroom</name>
    <name type="synonym">Agaricus marmoreus</name>
    <dbReference type="NCBI Taxonomy" id="39966"/>
    <lineage>
        <taxon>Eukaryota</taxon>
        <taxon>Fungi</taxon>
        <taxon>Dikarya</taxon>
        <taxon>Basidiomycota</taxon>
        <taxon>Agaricomycotina</taxon>
        <taxon>Agaricomycetes</taxon>
        <taxon>Agaricomycetidae</taxon>
        <taxon>Agaricales</taxon>
        <taxon>Tricholomatineae</taxon>
        <taxon>Lyophyllaceae</taxon>
        <taxon>Hypsizygus</taxon>
    </lineage>
</organism>
<comment type="caution">
    <text evidence="1">The sequence shown here is derived from an EMBL/GenBank/DDBJ whole genome shotgun (WGS) entry which is preliminary data.</text>
</comment>
<protein>
    <submittedName>
        <fullName evidence="1">Uncharacterized protein</fullName>
    </submittedName>
</protein>
<dbReference type="Proteomes" id="UP000076154">
    <property type="component" value="Unassembled WGS sequence"/>
</dbReference>
<dbReference type="EMBL" id="LUEZ02000048">
    <property type="protein sequence ID" value="RDB23058.1"/>
    <property type="molecule type" value="Genomic_DNA"/>
</dbReference>
<evidence type="ECO:0000313" key="1">
    <source>
        <dbReference type="EMBL" id="RDB23058.1"/>
    </source>
</evidence>
<dbReference type="AlphaFoldDB" id="A0A369JMI3"/>
<keyword evidence="2" id="KW-1185">Reference proteome</keyword>
<accession>A0A369JMI3</accession>